<sequence>MTWTLVGWEPAEAPSRPRAPPRGDHQAQVCIYLQAVLCTYDQDLSRNQRINEEVQSVVHLKIWRKVIQAVLSGVPPNKLPLSIPTRRAGM</sequence>
<keyword evidence="3" id="KW-1185">Reference proteome</keyword>
<accession>A0A2N5SFS5</accession>
<evidence type="ECO:0000256" key="1">
    <source>
        <dbReference type="SAM" id="MobiDB-lite"/>
    </source>
</evidence>
<gene>
    <name evidence="2" type="ORF">PCANC_19502</name>
</gene>
<dbReference type="AlphaFoldDB" id="A0A2N5SFS5"/>
<organism evidence="2 3">
    <name type="scientific">Puccinia coronata f. sp. avenae</name>
    <dbReference type="NCBI Taxonomy" id="200324"/>
    <lineage>
        <taxon>Eukaryota</taxon>
        <taxon>Fungi</taxon>
        <taxon>Dikarya</taxon>
        <taxon>Basidiomycota</taxon>
        <taxon>Pucciniomycotina</taxon>
        <taxon>Pucciniomycetes</taxon>
        <taxon>Pucciniales</taxon>
        <taxon>Pucciniaceae</taxon>
        <taxon>Puccinia</taxon>
    </lineage>
</organism>
<reference evidence="2 3" key="1">
    <citation type="submission" date="2017-11" db="EMBL/GenBank/DDBJ databases">
        <title>De novo assembly and phasing of dikaryotic genomes from two isolates of Puccinia coronata f. sp. avenae, the causal agent of oat crown rust.</title>
        <authorList>
            <person name="Miller M.E."/>
            <person name="Zhang Y."/>
            <person name="Omidvar V."/>
            <person name="Sperschneider J."/>
            <person name="Schwessinger B."/>
            <person name="Raley C."/>
            <person name="Palmer J.M."/>
            <person name="Garnica D."/>
            <person name="Upadhyaya N."/>
            <person name="Rathjen J."/>
            <person name="Taylor J.M."/>
            <person name="Park R.F."/>
            <person name="Dodds P.N."/>
            <person name="Hirsch C.D."/>
            <person name="Kianian S.F."/>
            <person name="Figueroa M."/>
        </authorList>
    </citation>
    <scope>NUCLEOTIDE SEQUENCE [LARGE SCALE GENOMIC DNA]</scope>
    <source>
        <strain evidence="2">12NC29</strain>
    </source>
</reference>
<dbReference type="EMBL" id="PGCJ01000993">
    <property type="protein sequence ID" value="PLW12108.1"/>
    <property type="molecule type" value="Genomic_DNA"/>
</dbReference>
<comment type="caution">
    <text evidence="2">The sequence shown here is derived from an EMBL/GenBank/DDBJ whole genome shotgun (WGS) entry which is preliminary data.</text>
</comment>
<protein>
    <submittedName>
        <fullName evidence="2">Uncharacterized protein</fullName>
    </submittedName>
</protein>
<feature type="region of interest" description="Disordered" evidence="1">
    <location>
        <begin position="1"/>
        <end position="23"/>
    </location>
</feature>
<evidence type="ECO:0000313" key="2">
    <source>
        <dbReference type="EMBL" id="PLW12108.1"/>
    </source>
</evidence>
<name>A0A2N5SFS5_9BASI</name>
<evidence type="ECO:0000313" key="3">
    <source>
        <dbReference type="Proteomes" id="UP000235388"/>
    </source>
</evidence>
<dbReference type="Proteomes" id="UP000235388">
    <property type="component" value="Unassembled WGS sequence"/>
</dbReference>
<proteinExistence type="predicted"/>